<evidence type="ECO:0000256" key="6">
    <source>
        <dbReference type="PIRSR" id="PIRSR600888-3"/>
    </source>
</evidence>
<evidence type="ECO:0000256" key="3">
    <source>
        <dbReference type="ARBA" id="ARBA00012098"/>
    </source>
</evidence>
<dbReference type="GO" id="GO:0005829">
    <property type="term" value="C:cytosol"/>
    <property type="evidence" value="ECO:0007669"/>
    <property type="project" value="TreeGrafter"/>
</dbReference>
<dbReference type="SUPFAM" id="SSF51182">
    <property type="entry name" value="RmlC-like cupins"/>
    <property type="match status" value="1"/>
</dbReference>
<dbReference type="eggNOG" id="COG1898">
    <property type="taxonomic scope" value="Bacteria"/>
</dbReference>
<keyword evidence="7 8" id="KW-0413">Isomerase</keyword>
<dbReference type="Gene3D" id="2.60.120.10">
    <property type="entry name" value="Jelly Rolls"/>
    <property type="match status" value="1"/>
</dbReference>
<proteinExistence type="inferred from homology"/>
<keyword evidence="9" id="KW-1185">Reference proteome</keyword>
<feature type="active site" description="Proton donor" evidence="5">
    <location>
        <position position="133"/>
    </location>
</feature>
<dbReference type="KEGG" id="sbu:SpiBuddy_0389"/>
<comment type="similarity">
    <text evidence="7">Belongs to the dTDP-4-dehydrorhamnose 3,5-epimerase family.</text>
</comment>
<dbReference type="STRING" id="158189.SpiBuddy_0389"/>
<comment type="subunit">
    <text evidence="7">Homodimer.</text>
</comment>
<evidence type="ECO:0000256" key="4">
    <source>
        <dbReference type="ARBA" id="ARBA00019595"/>
    </source>
</evidence>
<dbReference type="Pfam" id="PF00908">
    <property type="entry name" value="dTDP_sugar_isom"/>
    <property type="match status" value="1"/>
</dbReference>
<evidence type="ECO:0000256" key="7">
    <source>
        <dbReference type="RuleBase" id="RU364069"/>
    </source>
</evidence>
<comment type="pathway">
    <text evidence="7">Carbohydrate biosynthesis; dTDP-L-rhamnose biosynthesis.</text>
</comment>
<sequence length="183" mass="21014">MGQFTFTRTDIEGVLIIEPRVFGDERGYFMETYNKADFYKAGITCEFVQDNQSKSRKGVLRGLHFQKQYPQAKLVRVTKGEVYDVAVDLRKESPTYGKYVGATLSAELKNQFFIPRGFAHGFLVLSDEAEFTYKCDEFYHPEDEGGIRWDDPSIGIQWPEIGIEYCLSEKDKALSTLMGRNDD</sequence>
<dbReference type="Proteomes" id="UP000008466">
    <property type="component" value="Chromosome"/>
</dbReference>
<dbReference type="GO" id="GO:0008830">
    <property type="term" value="F:dTDP-4-dehydrorhamnose 3,5-epimerase activity"/>
    <property type="evidence" value="ECO:0007669"/>
    <property type="project" value="UniProtKB-UniRule"/>
</dbReference>
<evidence type="ECO:0000256" key="5">
    <source>
        <dbReference type="PIRSR" id="PIRSR600888-1"/>
    </source>
</evidence>
<evidence type="ECO:0000313" key="9">
    <source>
        <dbReference type="Proteomes" id="UP000008466"/>
    </source>
</evidence>
<dbReference type="GO" id="GO:0000271">
    <property type="term" value="P:polysaccharide biosynthetic process"/>
    <property type="evidence" value="ECO:0007669"/>
    <property type="project" value="TreeGrafter"/>
</dbReference>
<dbReference type="NCBIfam" id="TIGR01221">
    <property type="entry name" value="rmlC"/>
    <property type="match status" value="1"/>
</dbReference>
<dbReference type="InterPro" id="IPR000888">
    <property type="entry name" value="RmlC-like"/>
</dbReference>
<dbReference type="HOGENOM" id="CLU_090940_1_1_12"/>
<dbReference type="PANTHER" id="PTHR21047">
    <property type="entry name" value="DTDP-6-DEOXY-D-GLUCOSE-3,5 EPIMERASE"/>
    <property type="match status" value="1"/>
</dbReference>
<dbReference type="PANTHER" id="PTHR21047:SF2">
    <property type="entry name" value="THYMIDINE DIPHOSPHO-4-KETO-RHAMNOSE 3,5-EPIMERASE"/>
    <property type="match status" value="1"/>
</dbReference>
<dbReference type="EMBL" id="CP002541">
    <property type="protein sequence ID" value="ADY12225.1"/>
    <property type="molecule type" value="Genomic_DNA"/>
</dbReference>
<gene>
    <name evidence="8" type="ordered locus">SpiBuddy_0389</name>
</gene>
<protein>
    <recommendedName>
        <fullName evidence="4 7">dTDP-4-dehydrorhamnose 3,5-epimerase</fullName>
        <ecNumber evidence="3 7">5.1.3.13</ecNumber>
    </recommendedName>
    <alternativeName>
        <fullName evidence="7">Thymidine diphospho-4-keto-rhamnose 3,5-epimerase</fullName>
    </alternativeName>
</protein>
<dbReference type="UniPathway" id="UPA00124"/>
<dbReference type="AlphaFoldDB" id="F0RXU8"/>
<comment type="catalytic activity">
    <reaction evidence="1 7">
        <text>dTDP-4-dehydro-6-deoxy-alpha-D-glucose = dTDP-4-dehydro-beta-L-rhamnose</text>
        <dbReference type="Rhea" id="RHEA:16969"/>
        <dbReference type="ChEBI" id="CHEBI:57649"/>
        <dbReference type="ChEBI" id="CHEBI:62830"/>
        <dbReference type="EC" id="5.1.3.13"/>
    </reaction>
</comment>
<dbReference type="OrthoDB" id="9800680at2"/>
<accession>F0RXU8</accession>
<feature type="active site" description="Proton acceptor" evidence="5">
    <location>
        <position position="64"/>
    </location>
</feature>
<dbReference type="InterPro" id="IPR011051">
    <property type="entry name" value="RmlC_Cupin_sf"/>
</dbReference>
<evidence type="ECO:0000256" key="1">
    <source>
        <dbReference type="ARBA" id="ARBA00001298"/>
    </source>
</evidence>
<comment type="function">
    <text evidence="2 7">Catalyzes the epimerization of the C3' and C5'positions of dTDP-6-deoxy-D-xylo-4-hexulose, forming dTDP-6-deoxy-L-lyxo-4-hexulose.</text>
</comment>
<name>F0RXU8_SPHGB</name>
<dbReference type="GO" id="GO:0019305">
    <property type="term" value="P:dTDP-rhamnose biosynthetic process"/>
    <property type="evidence" value="ECO:0007669"/>
    <property type="project" value="UniProtKB-UniRule"/>
</dbReference>
<dbReference type="InterPro" id="IPR014710">
    <property type="entry name" value="RmlC-like_jellyroll"/>
</dbReference>
<evidence type="ECO:0000313" key="8">
    <source>
        <dbReference type="EMBL" id="ADY12225.1"/>
    </source>
</evidence>
<organism evidence="8 9">
    <name type="scientific">Sphaerochaeta globosa (strain ATCC BAA-1886 / DSM 22777 / Buddy)</name>
    <name type="common">Spirochaeta sp. (strain Buddy)</name>
    <dbReference type="NCBI Taxonomy" id="158189"/>
    <lineage>
        <taxon>Bacteria</taxon>
        <taxon>Pseudomonadati</taxon>
        <taxon>Spirochaetota</taxon>
        <taxon>Spirochaetia</taxon>
        <taxon>Spirochaetales</taxon>
        <taxon>Sphaerochaetaceae</taxon>
        <taxon>Sphaerochaeta</taxon>
    </lineage>
</organism>
<evidence type="ECO:0000256" key="2">
    <source>
        <dbReference type="ARBA" id="ARBA00001997"/>
    </source>
</evidence>
<reference evidence="9" key="1">
    <citation type="submission" date="2011-02" db="EMBL/GenBank/DDBJ databases">
        <title>Complete sequence of Spirochaeta sp. Buddy.</title>
        <authorList>
            <person name="Lucas S."/>
            <person name="Copeland A."/>
            <person name="Lapidus A."/>
            <person name="Cheng J.-F."/>
            <person name="Goodwin L."/>
            <person name="Pitluck S."/>
            <person name="Zeytun A."/>
            <person name="Detter J.C."/>
            <person name="Han C."/>
            <person name="Tapia R."/>
            <person name="Land M."/>
            <person name="Hauser L."/>
            <person name="Kyrpides N."/>
            <person name="Ivanova N."/>
            <person name="Mikhailova N."/>
            <person name="Pagani I."/>
            <person name="Ritalahti K.M."/>
            <person name="Loeffler F.E."/>
            <person name="Woyke T."/>
        </authorList>
    </citation>
    <scope>NUCLEOTIDE SEQUENCE [LARGE SCALE GENOMIC DNA]</scope>
    <source>
        <strain evidence="9">ATCC BAA-1886 / DSM 22777 / Buddy</strain>
    </source>
</reference>
<feature type="site" description="Participates in a stacking interaction with the thymidine ring of dTDP-4-oxo-6-deoxyglucose" evidence="6">
    <location>
        <position position="139"/>
    </location>
</feature>
<dbReference type="EC" id="5.1.3.13" evidence="3 7"/>
<dbReference type="CDD" id="cd00438">
    <property type="entry name" value="cupin_RmlC"/>
    <property type="match status" value="1"/>
</dbReference>
<dbReference type="RefSeq" id="WP_013606078.1">
    <property type="nucleotide sequence ID" value="NC_015152.1"/>
</dbReference>